<keyword evidence="2" id="KW-1185">Reference proteome</keyword>
<evidence type="ECO:0000313" key="2">
    <source>
        <dbReference type="Proteomes" id="UP001526166"/>
    </source>
</evidence>
<reference evidence="1 2" key="1">
    <citation type="submission" date="2022-10" db="EMBL/GenBank/DDBJ databases">
        <title>Sinirhodobacter sp. nov., isolated from ocean surface sediments.</title>
        <authorList>
            <person name="He W."/>
            <person name="Wang L."/>
            <person name="Zhang D.-F."/>
        </authorList>
    </citation>
    <scope>NUCLEOTIDE SEQUENCE [LARGE SCALE GENOMIC DNA]</scope>
    <source>
        <strain evidence="1 2">WL0115</strain>
    </source>
</reference>
<dbReference type="Proteomes" id="UP001526166">
    <property type="component" value="Unassembled WGS sequence"/>
</dbReference>
<gene>
    <name evidence="1" type="ORF">OE699_10415</name>
</gene>
<name>A0ABT3A119_9RHOB</name>
<sequence length="92" mass="9621">MFELALYNVAGEDCPDVISKLLRFDAEADADTTVDAEGLAGAVQFAVQLAACVSSLFPCEIESVAVHEIGFGIPSGLLIPVIEIGIESGHRS</sequence>
<evidence type="ECO:0000313" key="1">
    <source>
        <dbReference type="EMBL" id="MCV2879270.1"/>
    </source>
</evidence>
<accession>A0ABT3A119</accession>
<dbReference type="RefSeq" id="WP_263847953.1">
    <property type="nucleotide sequence ID" value="NZ_JAOWKW010000008.1"/>
</dbReference>
<organism evidence="1 2">
    <name type="scientific">Sedimentimonas flavescens</name>
    <dbReference type="NCBI Taxonomy" id="2851012"/>
    <lineage>
        <taxon>Bacteria</taxon>
        <taxon>Pseudomonadati</taxon>
        <taxon>Pseudomonadota</taxon>
        <taxon>Alphaproteobacteria</taxon>
        <taxon>Rhodobacterales</taxon>
        <taxon>Rhodobacter group</taxon>
        <taxon>Sedimentimonas</taxon>
    </lineage>
</organism>
<comment type="caution">
    <text evidence="1">The sequence shown here is derived from an EMBL/GenBank/DDBJ whole genome shotgun (WGS) entry which is preliminary data.</text>
</comment>
<protein>
    <submittedName>
        <fullName evidence="1">Uncharacterized protein</fullName>
    </submittedName>
</protein>
<proteinExistence type="predicted"/>
<dbReference type="EMBL" id="JAOWKW010000008">
    <property type="protein sequence ID" value="MCV2879270.1"/>
    <property type="molecule type" value="Genomic_DNA"/>
</dbReference>